<dbReference type="Proteomes" id="UP000612055">
    <property type="component" value="Unassembled WGS sequence"/>
</dbReference>
<dbReference type="Gene3D" id="3.80.10.10">
    <property type="entry name" value="Ribonuclease Inhibitor"/>
    <property type="match status" value="1"/>
</dbReference>
<reference evidence="3" key="1">
    <citation type="journal article" date="2020" name="bioRxiv">
        <title>Comparative genomics of Chlamydomonas.</title>
        <authorList>
            <person name="Craig R.J."/>
            <person name="Hasan A.R."/>
            <person name="Ness R.W."/>
            <person name="Keightley P.D."/>
        </authorList>
    </citation>
    <scope>NUCLEOTIDE SEQUENCE</scope>
    <source>
        <strain evidence="3">CCAP 11/70</strain>
    </source>
</reference>
<evidence type="ECO:0000313" key="3">
    <source>
        <dbReference type="EMBL" id="KAG2491574.1"/>
    </source>
</evidence>
<feature type="region of interest" description="Disordered" evidence="2">
    <location>
        <begin position="326"/>
        <end position="361"/>
    </location>
</feature>
<protein>
    <submittedName>
        <fullName evidence="3">Uncharacterized protein</fullName>
    </submittedName>
</protein>
<organism evidence="3 4">
    <name type="scientific">Edaphochlamys debaryana</name>
    <dbReference type="NCBI Taxonomy" id="47281"/>
    <lineage>
        <taxon>Eukaryota</taxon>
        <taxon>Viridiplantae</taxon>
        <taxon>Chlorophyta</taxon>
        <taxon>core chlorophytes</taxon>
        <taxon>Chlorophyceae</taxon>
        <taxon>CS clade</taxon>
        <taxon>Chlamydomonadales</taxon>
        <taxon>Chlamydomonadales incertae sedis</taxon>
        <taxon>Edaphochlamys</taxon>
    </lineage>
</organism>
<proteinExistence type="predicted"/>
<comment type="subcellular location">
    <subcellularLocation>
        <location evidence="1">Cytoplasm</location>
        <location evidence="1">Cytoskeleton</location>
        <location evidence="1">Cilium axoneme</location>
    </subcellularLocation>
</comment>
<evidence type="ECO:0000256" key="2">
    <source>
        <dbReference type="SAM" id="MobiDB-lite"/>
    </source>
</evidence>
<evidence type="ECO:0000256" key="1">
    <source>
        <dbReference type="ARBA" id="ARBA00004430"/>
    </source>
</evidence>
<dbReference type="SUPFAM" id="SSF52047">
    <property type="entry name" value="RNI-like"/>
    <property type="match status" value="1"/>
</dbReference>
<dbReference type="InterPro" id="IPR032675">
    <property type="entry name" value="LRR_dom_sf"/>
</dbReference>
<feature type="region of interest" description="Disordered" evidence="2">
    <location>
        <begin position="386"/>
        <end position="406"/>
    </location>
</feature>
<dbReference type="GO" id="GO:0005930">
    <property type="term" value="C:axoneme"/>
    <property type="evidence" value="ECO:0007669"/>
    <property type="project" value="UniProtKB-SubCell"/>
</dbReference>
<comment type="caution">
    <text evidence="3">The sequence shown here is derived from an EMBL/GenBank/DDBJ whole genome shotgun (WGS) entry which is preliminary data.</text>
</comment>
<dbReference type="AlphaFoldDB" id="A0A836BXU3"/>
<name>A0A836BXU3_9CHLO</name>
<dbReference type="EMBL" id="JAEHOE010000052">
    <property type="protein sequence ID" value="KAG2491574.1"/>
    <property type="molecule type" value="Genomic_DNA"/>
</dbReference>
<feature type="compositionally biased region" description="Low complexity" evidence="2">
    <location>
        <begin position="339"/>
        <end position="352"/>
    </location>
</feature>
<keyword evidence="4" id="KW-1185">Reference proteome</keyword>
<sequence>MTAFPFYDPRFSRFASALPDEACRHIRELEIVAAYEVAALLSSDALALMFQRMPGLTTLTLWGGVARRDAPSVPLSSLRHLQHLTLEDWEALPCIPPDLAAQLKTLSVGGVDGFWHRVRCPGFPSPAQITSLVSSMTSLERLTLEGGIALSPSELRGVLDALAPSVRHCTVRYVCDDVSCPNAVTASCHLQCGHLTGFHLERLDHEPPIAADRLGRLMEAALLPCRALGPRLPYLRVGVAVDLREDLDPDLDPQPDLDLDREPDLGPAVMELIARCDSVALEEVVVTSASAPGRVLAVATALGMPTVLSFTDGAVDVHGRVRLPAGPPGCARAADGRSSDSSSSASSSKGGSFRPQASAPAQAGPWVLERILERMSCAPAVAPTTPAHAAVPADDPTQGAPRPARPAIPQALLRGPAAAWLARPTSAAQAWVTQLNRCIAHLRWRVRARTRAAIVSRRVFHRMHGTGRSRPGLPRVYAFRRLPYAGAFLLDFFSQATAMAAVRAVRRTAQKYGGGGTCGAAGSSTLPAVMMEAFPARLHVNDAIEQGGLGSTRGCSFGGGVCSQKVLEGLWDGTEEGAPGADVTGLEQLAWMLEAWAGVVGGMSPREP</sequence>
<evidence type="ECO:0000313" key="4">
    <source>
        <dbReference type="Proteomes" id="UP000612055"/>
    </source>
</evidence>
<gene>
    <name evidence="3" type="ORF">HYH03_010142</name>
</gene>
<accession>A0A836BXU3</accession>